<proteinExistence type="predicted"/>
<dbReference type="AlphaFoldDB" id="A0A1G2CGZ6"/>
<name>A0A1G2CGZ6_9BACT</name>
<sequence length="134" mass="15109">MKEKIKTFLTSIIPGRVPAGVFPAEKNLAYRKKLEQEKKRLIKAIKTAEKPENFGNDTDAFDEEADEAEAFASGMAISQTLRDRVNEIDLALARIRSGAYGVCTNCKQTISEKLLEIVPESSWCEQCKKSQRKR</sequence>
<gene>
    <name evidence="2" type="ORF">A3A43_02050</name>
</gene>
<evidence type="ECO:0000313" key="2">
    <source>
        <dbReference type="EMBL" id="OGZ00669.1"/>
    </source>
</evidence>
<reference evidence="2 3" key="1">
    <citation type="journal article" date="2016" name="Nat. Commun.">
        <title>Thousands of microbial genomes shed light on interconnected biogeochemical processes in an aquifer system.</title>
        <authorList>
            <person name="Anantharaman K."/>
            <person name="Brown C.T."/>
            <person name="Hug L.A."/>
            <person name="Sharon I."/>
            <person name="Castelle C.J."/>
            <person name="Probst A.J."/>
            <person name="Thomas B.C."/>
            <person name="Singh A."/>
            <person name="Wilkins M.J."/>
            <person name="Karaoz U."/>
            <person name="Brodie E.L."/>
            <person name="Williams K.H."/>
            <person name="Hubbard S.S."/>
            <person name="Banfield J.F."/>
        </authorList>
    </citation>
    <scope>NUCLEOTIDE SEQUENCE [LARGE SCALE GENOMIC DNA]</scope>
</reference>
<dbReference type="PROSITE" id="PS51128">
    <property type="entry name" value="ZF_DKSA_2"/>
    <property type="match status" value="1"/>
</dbReference>
<protein>
    <submittedName>
        <fullName evidence="2">Uncharacterized protein</fullName>
    </submittedName>
</protein>
<organism evidence="2 3">
    <name type="scientific">Candidatus Liptonbacteria bacterium RIFCSPLOWO2_01_FULL_56_20</name>
    <dbReference type="NCBI Taxonomy" id="1798652"/>
    <lineage>
        <taxon>Bacteria</taxon>
        <taxon>Candidatus Liptoniibacteriota</taxon>
    </lineage>
</organism>
<dbReference type="EMBL" id="MHLC01000029">
    <property type="protein sequence ID" value="OGZ00669.1"/>
    <property type="molecule type" value="Genomic_DNA"/>
</dbReference>
<dbReference type="Gene3D" id="1.20.120.910">
    <property type="entry name" value="DksA, coiled-coil domain"/>
    <property type="match status" value="1"/>
</dbReference>
<accession>A0A1G2CGZ6</accession>
<dbReference type="STRING" id="1798652.A3A43_02050"/>
<dbReference type="Proteomes" id="UP000178495">
    <property type="component" value="Unassembled WGS sequence"/>
</dbReference>
<evidence type="ECO:0000313" key="3">
    <source>
        <dbReference type="Proteomes" id="UP000178495"/>
    </source>
</evidence>
<comment type="caution">
    <text evidence="2">The sequence shown here is derived from an EMBL/GenBank/DDBJ whole genome shotgun (WGS) entry which is preliminary data.</text>
</comment>
<dbReference type="SUPFAM" id="SSF109635">
    <property type="entry name" value="DnaK suppressor protein DksA, alpha-hairpin domain"/>
    <property type="match status" value="1"/>
</dbReference>
<feature type="zinc finger region" description="dksA C4-type" evidence="1">
    <location>
        <begin position="103"/>
        <end position="127"/>
    </location>
</feature>
<dbReference type="PANTHER" id="PTHR33823:SF4">
    <property type="entry name" value="GENERAL STRESS PROTEIN 16O"/>
    <property type="match status" value="1"/>
</dbReference>
<dbReference type="PANTHER" id="PTHR33823">
    <property type="entry name" value="RNA POLYMERASE-BINDING TRANSCRIPTION FACTOR DKSA-RELATED"/>
    <property type="match status" value="1"/>
</dbReference>
<evidence type="ECO:0000256" key="1">
    <source>
        <dbReference type="PROSITE-ProRule" id="PRU00510"/>
    </source>
</evidence>
<dbReference type="InterPro" id="IPR037187">
    <property type="entry name" value="DnaK_N"/>
</dbReference>